<keyword evidence="7 8" id="KW-0739">Sodium transport</keyword>
<dbReference type="PANTHER" id="PTHR37839">
    <property type="entry name" value="NA(+)-TRANSLOCATING NADH-QUINONE REDUCTASE SUBUNIT A"/>
    <property type="match status" value="1"/>
</dbReference>
<dbReference type="Pfam" id="PF05896">
    <property type="entry name" value="NQRA_N"/>
    <property type="match status" value="1"/>
</dbReference>
<dbReference type="InterPro" id="IPR056148">
    <property type="entry name" value="NQRA_2nd"/>
</dbReference>
<dbReference type="HAMAP" id="MF_00425">
    <property type="entry name" value="NqrA"/>
    <property type="match status" value="1"/>
</dbReference>
<evidence type="ECO:0000256" key="5">
    <source>
        <dbReference type="ARBA" id="ARBA00023065"/>
    </source>
</evidence>
<keyword evidence="2 8" id="KW-1278">Translocase</keyword>
<keyword evidence="6 8" id="KW-0830">Ubiquinone</keyword>
<evidence type="ECO:0000259" key="9">
    <source>
        <dbReference type="Pfam" id="PF05896"/>
    </source>
</evidence>
<evidence type="ECO:0000256" key="6">
    <source>
        <dbReference type="ARBA" id="ARBA00023075"/>
    </source>
</evidence>
<comment type="function">
    <text evidence="8">NQR complex catalyzes the reduction of ubiquinone-1 to ubiquinol by two successive reactions, coupled with the transport of Na(+) ions from the cytoplasm to the periplasm. NqrA to NqrE are probably involved in the second step, the conversion of ubisemiquinone to ubiquinol.</text>
</comment>
<dbReference type="Pfam" id="PF11973">
    <property type="entry name" value="NQRA_SLBB"/>
    <property type="match status" value="1"/>
</dbReference>
<evidence type="ECO:0000313" key="12">
    <source>
        <dbReference type="EMBL" id="ASJ73862.1"/>
    </source>
</evidence>
<evidence type="ECO:0000259" key="11">
    <source>
        <dbReference type="Pfam" id="PF24836"/>
    </source>
</evidence>
<feature type="domain" description="NqrA second alpha/beta" evidence="11">
    <location>
        <begin position="151"/>
        <end position="300"/>
    </location>
</feature>
<evidence type="ECO:0000256" key="3">
    <source>
        <dbReference type="ARBA" id="ARBA00023027"/>
    </source>
</evidence>
<keyword evidence="4 8" id="KW-0915">Sodium</keyword>
<dbReference type="Proteomes" id="UP000250079">
    <property type="component" value="Chromosome"/>
</dbReference>
<comment type="subunit">
    <text evidence="8">Composed of six subunits; NqrA, NqrB, NqrC, NqrD, NqrE and NqrF.</text>
</comment>
<comment type="similarity">
    <text evidence="8">Belongs to the NqrA family.</text>
</comment>
<evidence type="ECO:0000259" key="10">
    <source>
        <dbReference type="Pfam" id="PF11973"/>
    </source>
</evidence>
<dbReference type="NCBIfam" id="TIGR01936">
    <property type="entry name" value="nqrA"/>
    <property type="match status" value="1"/>
</dbReference>
<gene>
    <name evidence="8 12" type="primary">nqrA</name>
    <name evidence="12" type="ORF">IMCC3135_18915</name>
</gene>
<dbReference type="PANTHER" id="PTHR37839:SF1">
    <property type="entry name" value="NA(+)-TRANSLOCATING NADH-QUINONE REDUCTASE SUBUNIT A"/>
    <property type="match status" value="1"/>
</dbReference>
<reference evidence="12 13" key="1">
    <citation type="submission" date="2016-12" db="EMBL/GenBank/DDBJ databases">
        <authorList>
            <person name="Song W.-J."/>
            <person name="Kurnit D.M."/>
        </authorList>
    </citation>
    <scope>NUCLEOTIDE SEQUENCE [LARGE SCALE GENOMIC DNA]</scope>
    <source>
        <strain evidence="12 13">IMCC3135</strain>
    </source>
</reference>
<feature type="domain" description="Na(+)-translocating NADH-quinone reductase subunit A C-terminal" evidence="10">
    <location>
        <begin position="305"/>
        <end position="353"/>
    </location>
</feature>
<evidence type="ECO:0000256" key="7">
    <source>
        <dbReference type="ARBA" id="ARBA00023201"/>
    </source>
</evidence>
<evidence type="ECO:0000313" key="13">
    <source>
        <dbReference type="Proteomes" id="UP000250079"/>
    </source>
</evidence>
<dbReference type="GO" id="GO:0006814">
    <property type="term" value="P:sodium ion transport"/>
    <property type="evidence" value="ECO:0007669"/>
    <property type="project" value="UniProtKB-UniRule"/>
</dbReference>
<protein>
    <recommendedName>
        <fullName evidence="8">Na(+)-translocating NADH-quinone reductase subunit A</fullName>
        <shortName evidence="8">Na(+)-NQR subunit A</shortName>
        <shortName evidence="8">Na(+)-translocating NQR subunit A</shortName>
        <ecNumber evidence="8">7.2.1.1</ecNumber>
    </recommendedName>
    <alternativeName>
        <fullName evidence="8">NQR complex subunit A</fullName>
    </alternativeName>
    <alternativeName>
        <fullName evidence="8">NQR-1 subunit A</fullName>
    </alternativeName>
</protein>
<keyword evidence="12" id="KW-0560">Oxidoreductase</keyword>
<dbReference type="EC" id="7.2.1.1" evidence="8"/>
<dbReference type="EMBL" id="CP018632">
    <property type="protein sequence ID" value="ASJ73862.1"/>
    <property type="molecule type" value="Genomic_DNA"/>
</dbReference>
<name>A0A2Z2NR21_9GAMM</name>
<dbReference type="KEGG" id="gai:IMCC3135_18915"/>
<feature type="domain" description="NqrA N-terminal barrel-sandwich hybrid" evidence="9">
    <location>
        <begin position="36"/>
        <end position="129"/>
    </location>
</feature>
<evidence type="ECO:0000256" key="2">
    <source>
        <dbReference type="ARBA" id="ARBA00022967"/>
    </source>
</evidence>
<keyword evidence="1 8" id="KW-0813">Transport</keyword>
<keyword evidence="3 8" id="KW-0520">NAD</keyword>
<comment type="catalytic activity">
    <reaction evidence="8">
        <text>a ubiquinone + n Na(+)(in) + NADH + H(+) = a ubiquinol + n Na(+)(out) + NAD(+)</text>
        <dbReference type="Rhea" id="RHEA:47748"/>
        <dbReference type="Rhea" id="RHEA-COMP:9565"/>
        <dbReference type="Rhea" id="RHEA-COMP:9566"/>
        <dbReference type="ChEBI" id="CHEBI:15378"/>
        <dbReference type="ChEBI" id="CHEBI:16389"/>
        <dbReference type="ChEBI" id="CHEBI:17976"/>
        <dbReference type="ChEBI" id="CHEBI:29101"/>
        <dbReference type="ChEBI" id="CHEBI:57540"/>
        <dbReference type="ChEBI" id="CHEBI:57945"/>
        <dbReference type="EC" id="7.2.1.1"/>
    </reaction>
</comment>
<dbReference type="AlphaFoldDB" id="A0A2Z2NR21"/>
<organism evidence="12 13">
    <name type="scientific">Granulosicoccus antarcticus IMCC3135</name>
    <dbReference type="NCBI Taxonomy" id="1192854"/>
    <lineage>
        <taxon>Bacteria</taxon>
        <taxon>Pseudomonadati</taxon>
        <taxon>Pseudomonadota</taxon>
        <taxon>Gammaproteobacteria</taxon>
        <taxon>Chromatiales</taxon>
        <taxon>Granulosicoccaceae</taxon>
        <taxon>Granulosicoccus</taxon>
    </lineage>
</organism>
<evidence type="ECO:0000256" key="1">
    <source>
        <dbReference type="ARBA" id="ARBA00022448"/>
    </source>
</evidence>
<sequence>MQHQHTTIYQEERFFANLGSSAALLNLPGRATMSAIRIDKGLDLPIEGKPEQKIHEGQPIKSVALIGRDYIGLRPTMAVAEGDHVTVGQPLFTDKYDPAAKFTAPGSGIVESINRGSRRVLQSVVIRLDDNEDRDVTIIDPVASDALIGVEGEAVREALCNSGLWTAFRTRPYSKVPHSTSSAEAIFVSAMDSNPLAADPQVMLAEHAEDFSNGLKVLTKLTDGPVHVCKAEGGSIAVPENLPSTHGAGVRVTDFSGPHPAGLPGTHIHYLHPVNESRMVWHIGYQDVIAIGKLFTTGKLWLERVIALAGPVVNKPRLLRTRLGASTQDLIHEELEKVECRIISGSVLSGRRAANKTAYLGRYHTQISVLAEGRERELLGWINPASNKFSITNVLFSSFKRDNSSFDFHTSTNGSPRAMVPTGNFERVMPMDILPTQLLRSLLVGDSDMAQKLGCLELDEEDLALCAFVCSGKYDYGTVLRSNLELIEKEG</sequence>
<keyword evidence="5 8" id="KW-0406">Ion transport</keyword>
<keyword evidence="13" id="KW-1185">Reference proteome</keyword>
<dbReference type="InterPro" id="IPR056147">
    <property type="entry name" value="NQRA_N"/>
</dbReference>
<dbReference type="Pfam" id="PF24836">
    <property type="entry name" value="NQRA_2nd"/>
    <property type="match status" value="1"/>
</dbReference>
<dbReference type="NCBIfam" id="NF003759">
    <property type="entry name" value="PRK05352.1-2"/>
    <property type="match status" value="1"/>
</dbReference>
<proteinExistence type="inferred from homology"/>
<evidence type="ECO:0000256" key="4">
    <source>
        <dbReference type="ARBA" id="ARBA00023053"/>
    </source>
</evidence>
<dbReference type="InterPro" id="IPR008703">
    <property type="entry name" value="NqrA"/>
</dbReference>
<dbReference type="GO" id="GO:0016655">
    <property type="term" value="F:oxidoreductase activity, acting on NAD(P)H, quinone or similar compound as acceptor"/>
    <property type="evidence" value="ECO:0007669"/>
    <property type="project" value="UniProtKB-UniRule"/>
</dbReference>
<dbReference type="RefSeq" id="WP_236994617.1">
    <property type="nucleotide sequence ID" value="NZ_CP018632.1"/>
</dbReference>
<accession>A0A2Z2NR21</accession>
<dbReference type="InterPro" id="IPR022615">
    <property type="entry name" value="NqrA_C_domain"/>
</dbReference>
<evidence type="ECO:0000256" key="8">
    <source>
        <dbReference type="HAMAP-Rule" id="MF_00425"/>
    </source>
</evidence>